<proteinExistence type="predicted"/>
<dbReference type="EMBL" id="QSBY01000009">
    <property type="protein sequence ID" value="RHW70469.1"/>
    <property type="molecule type" value="Genomic_DNA"/>
</dbReference>
<evidence type="ECO:0008006" key="4">
    <source>
        <dbReference type="Google" id="ProtNLM"/>
    </source>
</evidence>
<gene>
    <name evidence="2" type="ORF">DPX39_090050100</name>
</gene>
<dbReference type="Proteomes" id="UP000266743">
    <property type="component" value="Chromosome 9"/>
</dbReference>
<evidence type="ECO:0000313" key="3">
    <source>
        <dbReference type="Proteomes" id="UP000266743"/>
    </source>
</evidence>
<comment type="caution">
    <text evidence="2">The sequence shown here is derived from an EMBL/GenBank/DDBJ whole genome shotgun (WGS) entry which is preliminary data.</text>
</comment>
<sequence length="706" mass="79180">MTTISALEKQVDVLSSLQESSAKILDDFANTSRAVAQRAHRIVADVQPWEVAQENIAFMIEETSRAARCYHPPPVLRLVLAGKEKSPEMLCKCIDYLVFTNDYIESQPSSGFGSNIESSIKGSLNSVIKLSEEAVIDAFVTSMQKKPAGERDESLEFRTRLTVSSLSAFSVLFHHPEALHGVDRVIHKLGENFNRTKVITQDVRRILEENISRLVEAQLDNSKEKEELQHYRAIATTCGFAPVHKRYKKGKHYLLSASAKALSVLTEAVECLKTCVLEPLDNSFDVVELPADLTIRVFNRVIESCLDVVKADHEALSDLNSAFVLSRGEGVGFWGEEQSVTNMILIGLDLLEGLWKWKGFAEKLPGSRYKCVDRVDEGVSVFIARLRNLVEKYNKSKGSLSAASLKNYTHRLHRMEWIPSPDCSAHVSATNQIYMHKMLLTNYYGAIKVVLHDPRLSSFSEAEALETLGSYMVDGVLGTIRDLEVIAEAAMDLLEEKSGGVQRGDSSSFSDQPNASLNQKQCMSPPIFMLNNILLLSEGYRKELCFQQRRYYSSNPPLDGDKGRNSIPAPPPIVIGIINRLESAKDRYLKDFSTWWSECFPSVSSSNKLANIASTDDELSKPQRAAVKHWYRTVANNLMGRVAACRCFTVLGASQRKNLIEISMTAVKNGFRTFEQGLKGRAWSDRPMKWMVRTPEQWSELLSKLF</sequence>
<name>A0A3L6L1H3_9TRYP</name>
<feature type="compositionally biased region" description="Polar residues" evidence="1">
    <location>
        <begin position="504"/>
        <end position="516"/>
    </location>
</feature>
<evidence type="ECO:0000256" key="1">
    <source>
        <dbReference type="SAM" id="MobiDB-lite"/>
    </source>
</evidence>
<dbReference type="AlphaFoldDB" id="A0A3L6L1H3"/>
<reference evidence="2 3" key="1">
    <citation type="submission" date="2018-09" db="EMBL/GenBank/DDBJ databases">
        <title>whole genome sequence of T. equiperdum IVM-t1 strain.</title>
        <authorList>
            <person name="Suganuma K."/>
        </authorList>
    </citation>
    <scope>NUCLEOTIDE SEQUENCE [LARGE SCALE GENOMIC DNA]</scope>
    <source>
        <strain evidence="2 3">IVM-t1</strain>
    </source>
</reference>
<feature type="region of interest" description="Disordered" evidence="1">
    <location>
        <begin position="497"/>
        <end position="516"/>
    </location>
</feature>
<accession>A0A3L6L1H3</accession>
<organism evidence="2 3">
    <name type="scientific">Trypanosoma brucei equiperdum</name>
    <dbReference type="NCBI Taxonomy" id="630700"/>
    <lineage>
        <taxon>Eukaryota</taxon>
        <taxon>Discoba</taxon>
        <taxon>Euglenozoa</taxon>
        <taxon>Kinetoplastea</taxon>
        <taxon>Metakinetoplastina</taxon>
        <taxon>Trypanosomatida</taxon>
        <taxon>Trypanosomatidae</taxon>
        <taxon>Trypanosoma</taxon>
    </lineage>
</organism>
<evidence type="ECO:0000313" key="2">
    <source>
        <dbReference type="EMBL" id="RHW70469.1"/>
    </source>
</evidence>
<protein>
    <recommendedName>
        <fullName evidence="4">Exocyst subunit Exo70 family protein</fullName>
    </recommendedName>
</protein>